<keyword evidence="3" id="KW-1185">Reference proteome</keyword>
<evidence type="ECO:0000256" key="1">
    <source>
        <dbReference type="SAM" id="MobiDB-lite"/>
    </source>
</evidence>
<proteinExistence type="predicted"/>
<reference evidence="2 3" key="1">
    <citation type="journal article" date="2020" name="Nature">
        <title>Six reference-quality genomes reveal evolution of bat adaptations.</title>
        <authorList>
            <person name="Jebb D."/>
            <person name="Huang Z."/>
            <person name="Pippel M."/>
            <person name="Hughes G.M."/>
            <person name="Lavrichenko K."/>
            <person name="Devanna P."/>
            <person name="Winkler S."/>
            <person name="Jermiin L.S."/>
            <person name="Skirmuntt E.C."/>
            <person name="Katzourakis A."/>
            <person name="Burkitt-Gray L."/>
            <person name="Ray D.A."/>
            <person name="Sullivan K.A.M."/>
            <person name="Roscito J.G."/>
            <person name="Kirilenko B.M."/>
            <person name="Davalos L.M."/>
            <person name="Corthals A.P."/>
            <person name="Power M.L."/>
            <person name="Jones G."/>
            <person name="Ransome R.D."/>
            <person name="Dechmann D.K.N."/>
            <person name="Locatelli A.G."/>
            <person name="Puechmaille S.J."/>
            <person name="Fedrigo O."/>
            <person name="Jarvis E.D."/>
            <person name="Hiller M."/>
            <person name="Vernes S.C."/>
            <person name="Myers E.W."/>
            <person name="Teeling E.C."/>
        </authorList>
    </citation>
    <scope>NUCLEOTIDE SEQUENCE [LARGE SCALE GENOMIC DNA]</scope>
    <source>
        <strain evidence="2">MRouAeg1</strain>
        <tissue evidence="2">Muscle</tissue>
    </source>
</reference>
<dbReference type="EMBL" id="JACASE010000005">
    <property type="protein sequence ID" value="KAF6465750.1"/>
    <property type="molecule type" value="Genomic_DNA"/>
</dbReference>
<gene>
    <name evidence="2" type="ORF">HJG63_011173</name>
</gene>
<name>A0A7J8H0X4_ROUAE</name>
<feature type="compositionally biased region" description="Low complexity" evidence="1">
    <location>
        <begin position="30"/>
        <end position="45"/>
    </location>
</feature>
<comment type="caution">
    <text evidence="2">The sequence shown here is derived from an EMBL/GenBank/DDBJ whole genome shotgun (WGS) entry which is preliminary data.</text>
</comment>
<accession>A0A7J8H0X4</accession>
<evidence type="ECO:0000313" key="2">
    <source>
        <dbReference type="EMBL" id="KAF6465750.1"/>
    </source>
</evidence>
<evidence type="ECO:0000313" key="3">
    <source>
        <dbReference type="Proteomes" id="UP000593571"/>
    </source>
</evidence>
<organism evidence="2 3">
    <name type="scientific">Rousettus aegyptiacus</name>
    <name type="common">Egyptian fruit bat</name>
    <name type="synonym">Pteropus aegyptiacus</name>
    <dbReference type="NCBI Taxonomy" id="9407"/>
    <lineage>
        <taxon>Eukaryota</taxon>
        <taxon>Metazoa</taxon>
        <taxon>Chordata</taxon>
        <taxon>Craniata</taxon>
        <taxon>Vertebrata</taxon>
        <taxon>Euteleostomi</taxon>
        <taxon>Mammalia</taxon>
        <taxon>Eutheria</taxon>
        <taxon>Laurasiatheria</taxon>
        <taxon>Chiroptera</taxon>
        <taxon>Yinpterochiroptera</taxon>
        <taxon>Pteropodoidea</taxon>
        <taxon>Pteropodidae</taxon>
        <taxon>Rousettinae</taxon>
        <taxon>Rousettus</taxon>
    </lineage>
</organism>
<sequence length="147" mass="15311">MVSQRAPRTSGTGGVVSVAAGGGGEGETHGGVSSPHAAAGGSSSRHLLGRPLGRGLFPPLSRTERYALLRDVGGAGMARPLAVQVLFPPALPDPWCLLTAPRISNLRRSGIISSLAHSFTQDVPTECALDARRWAVFWACKAKRDMG</sequence>
<protein>
    <submittedName>
        <fullName evidence="2">Uncharacterized protein</fullName>
    </submittedName>
</protein>
<dbReference type="Proteomes" id="UP000593571">
    <property type="component" value="Unassembled WGS sequence"/>
</dbReference>
<feature type="region of interest" description="Disordered" evidence="1">
    <location>
        <begin position="1"/>
        <end position="45"/>
    </location>
</feature>
<dbReference type="AlphaFoldDB" id="A0A7J8H0X4"/>